<accession>A0A1H7X4K9</accession>
<dbReference type="PRINTS" id="PR00064">
    <property type="entry name" value="RIBOSOMALL35"/>
</dbReference>
<dbReference type="InterPro" id="IPR018265">
    <property type="entry name" value="Ribosomal_bL35_CS"/>
</dbReference>
<dbReference type="Proteomes" id="UP000198744">
    <property type="component" value="Unassembled WGS sequence"/>
</dbReference>
<evidence type="ECO:0000256" key="5">
    <source>
        <dbReference type="HAMAP-Rule" id="MF_00514"/>
    </source>
</evidence>
<evidence type="ECO:0000256" key="1">
    <source>
        <dbReference type="ARBA" id="ARBA00006598"/>
    </source>
</evidence>
<dbReference type="InterPro" id="IPR021137">
    <property type="entry name" value="Ribosomal_bL35-like"/>
</dbReference>
<name>A0A1H7X4K9_9BACT</name>
<dbReference type="PANTHER" id="PTHR33343:SF1">
    <property type="entry name" value="LARGE RIBOSOMAL SUBUNIT PROTEIN BL35M"/>
    <property type="match status" value="1"/>
</dbReference>
<evidence type="ECO:0000313" key="7">
    <source>
        <dbReference type="EMBL" id="SEM28524.1"/>
    </source>
</evidence>
<evidence type="ECO:0000256" key="6">
    <source>
        <dbReference type="RuleBase" id="RU000568"/>
    </source>
</evidence>
<dbReference type="Pfam" id="PF01632">
    <property type="entry name" value="Ribosomal_L35p"/>
    <property type="match status" value="1"/>
</dbReference>
<dbReference type="STRING" id="43775.SAMN04489760_10949"/>
<reference evidence="7 8" key="1">
    <citation type="submission" date="2016-10" db="EMBL/GenBank/DDBJ databases">
        <authorList>
            <person name="de Groot N.N."/>
        </authorList>
    </citation>
    <scope>NUCLEOTIDE SEQUENCE [LARGE SCALE GENOMIC DNA]</scope>
    <source>
        <strain evidence="7 8">DSM 8423</strain>
    </source>
</reference>
<dbReference type="GO" id="GO:0003735">
    <property type="term" value="F:structural constituent of ribosome"/>
    <property type="evidence" value="ECO:0007669"/>
    <property type="project" value="InterPro"/>
</dbReference>
<keyword evidence="3 5" id="KW-0687">Ribonucleoprotein</keyword>
<organism evidence="7 8">
    <name type="scientific">Syntrophus gentianae</name>
    <dbReference type="NCBI Taxonomy" id="43775"/>
    <lineage>
        <taxon>Bacteria</taxon>
        <taxon>Pseudomonadati</taxon>
        <taxon>Thermodesulfobacteriota</taxon>
        <taxon>Syntrophia</taxon>
        <taxon>Syntrophales</taxon>
        <taxon>Syntrophaceae</taxon>
        <taxon>Syntrophus</taxon>
    </lineage>
</organism>
<dbReference type="Gene3D" id="4.10.410.60">
    <property type="match status" value="1"/>
</dbReference>
<protein>
    <recommendedName>
        <fullName evidence="4 5">Large ribosomal subunit protein bL35</fullName>
    </recommendedName>
</protein>
<dbReference type="SUPFAM" id="SSF143034">
    <property type="entry name" value="L35p-like"/>
    <property type="match status" value="1"/>
</dbReference>
<gene>
    <name evidence="5" type="primary">rpmI</name>
    <name evidence="7" type="ORF">SAMN04489760_10949</name>
</gene>
<evidence type="ECO:0000256" key="2">
    <source>
        <dbReference type="ARBA" id="ARBA00022980"/>
    </source>
</evidence>
<dbReference type="PROSITE" id="PS00936">
    <property type="entry name" value="RIBOSOMAL_L35"/>
    <property type="match status" value="1"/>
</dbReference>
<dbReference type="EMBL" id="FOBS01000009">
    <property type="protein sequence ID" value="SEM28524.1"/>
    <property type="molecule type" value="Genomic_DNA"/>
</dbReference>
<evidence type="ECO:0000313" key="8">
    <source>
        <dbReference type="Proteomes" id="UP000198744"/>
    </source>
</evidence>
<dbReference type="NCBIfam" id="TIGR00001">
    <property type="entry name" value="rpmI_bact"/>
    <property type="match status" value="1"/>
</dbReference>
<dbReference type="AlphaFoldDB" id="A0A1H7X4K9"/>
<dbReference type="InterPro" id="IPR001706">
    <property type="entry name" value="Ribosomal_bL35"/>
</dbReference>
<dbReference type="GO" id="GO:0006412">
    <property type="term" value="P:translation"/>
    <property type="evidence" value="ECO:0007669"/>
    <property type="project" value="UniProtKB-UniRule"/>
</dbReference>
<dbReference type="PANTHER" id="PTHR33343">
    <property type="entry name" value="54S RIBOSOMAL PROTEIN BL35M"/>
    <property type="match status" value="1"/>
</dbReference>
<comment type="similarity">
    <text evidence="1 5 6">Belongs to the bacterial ribosomal protein bL35 family.</text>
</comment>
<keyword evidence="2 5" id="KW-0689">Ribosomal protein</keyword>
<dbReference type="RefSeq" id="WP_093883168.1">
    <property type="nucleotide sequence ID" value="NZ_FOBS01000009.1"/>
</dbReference>
<dbReference type="FunFam" id="4.10.410.60:FF:000001">
    <property type="entry name" value="50S ribosomal protein L35"/>
    <property type="match status" value="1"/>
</dbReference>
<dbReference type="GO" id="GO:0022625">
    <property type="term" value="C:cytosolic large ribosomal subunit"/>
    <property type="evidence" value="ECO:0007669"/>
    <property type="project" value="TreeGrafter"/>
</dbReference>
<dbReference type="OrthoDB" id="9804851at2"/>
<proteinExistence type="inferred from homology"/>
<keyword evidence="8" id="KW-1185">Reference proteome</keyword>
<dbReference type="HAMAP" id="MF_00514">
    <property type="entry name" value="Ribosomal_bL35"/>
    <property type="match status" value="1"/>
</dbReference>
<evidence type="ECO:0000256" key="3">
    <source>
        <dbReference type="ARBA" id="ARBA00023274"/>
    </source>
</evidence>
<evidence type="ECO:0000256" key="4">
    <source>
        <dbReference type="ARBA" id="ARBA00071664"/>
    </source>
</evidence>
<sequence length="65" mass="7559">MPKLKTHRGAAKRFKLTGSGKVRRHHANASHILTTKTTKRKRNLRKSTILDKRDEKGIKRLIPYL</sequence>
<dbReference type="InterPro" id="IPR037229">
    <property type="entry name" value="Ribosomal_bL35_sf"/>
</dbReference>